<keyword evidence="1" id="KW-0472">Membrane</keyword>
<dbReference type="RefSeq" id="WP_035282335.1">
    <property type="nucleotide sequence ID" value="NZ_MWMH01000004.1"/>
</dbReference>
<feature type="transmembrane region" description="Helical" evidence="1">
    <location>
        <begin position="189"/>
        <end position="206"/>
    </location>
</feature>
<feature type="transmembrane region" description="Helical" evidence="1">
    <location>
        <begin position="6"/>
        <end position="25"/>
    </location>
</feature>
<reference evidence="2 3" key="1">
    <citation type="submission" date="2017-02" db="EMBL/GenBank/DDBJ databases">
        <title>Genome sequence of Clostridium beijerinckii Br21.</title>
        <authorList>
            <person name="Fonseca B.C."/>
            <person name="Guazzaroni M.E."/>
            <person name="Riano-Pachon D.M."/>
            <person name="Reginatto V."/>
        </authorList>
    </citation>
    <scope>NUCLEOTIDE SEQUENCE [LARGE SCALE GENOMIC DNA]</scope>
    <source>
        <strain evidence="2 3">Br21</strain>
    </source>
</reference>
<proteinExistence type="predicted"/>
<dbReference type="Proteomes" id="UP000190959">
    <property type="component" value="Unassembled WGS sequence"/>
</dbReference>
<feature type="transmembrane region" description="Helical" evidence="1">
    <location>
        <begin position="91"/>
        <end position="117"/>
    </location>
</feature>
<accession>A0A1S9N5X4</accession>
<name>A0A1S9N5X4_CLOBE</name>
<dbReference type="EMBL" id="MWMH01000004">
    <property type="protein sequence ID" value="OOP72936.1"/>
    <property type="molecule type" value="Genomic_DNA"/>
</dbReference>
<evidence type="ECO:0000256" key="1">
    <source>
        <dbReference type="SAM" id="Phobius"/>
    </source>
</evidence>
<feature type="transmembrane region" description="Helical" evidence="1">
    <location>
        <begin position="46"/>
        <end position="71"/>
    </location>
</feature>
<keyword evidence="1" id="KW-1133">Transmembrane helix</keyword>
<organism evidence="2 3">
    <name type="scientific">Clostridium beijerinckii</name>
    <name type="common">Clostridium MP</name>
    <dbReference type="NCBI Taxonomy" id="1520"/>
    <lineage>
        <taxon>Bacteria</taxon>
        <taxon>Bacillati</taxon>
        <taxon>Bacillota</taxon>
        <taxon>Clostridia</taxon>
        <taxon>Eubacteriales</taxon>
        <taxon>Clostridiaceae</taxon>
        <taxon>Clostridium</taxon>
    </lineage>
</organism>
<comment type="caution">
    <text evidence="2">The sequence shown here is derived from an EMBL/GenBank/DDBJ whole genome shotgun (WGS) entry which is preliminary data.</text>
</comment>
<feature type="transmembrane region" description="Helical" evidence="1">
    <location>
        <begin position="138"/>
        <end position="161"/>
    </location>
</feature>
<sequence length="275" mass="32381">MNYLRNLLLTLTTVGAVLSFYIKVCRDFFIETIKLNYKNVPGKQSIFEIITIWIMYSSIIIYIVWVIVFILTKGSMMNIKSTDIITQDRVAYLIAAIILILFLNSFSCLVVSFHILRKYFIYKLERKCIKRVSNKMRLWIRGSKITSSLLCLIGMFVIIYYPMLQMSLLKEDRNFIFINTLSVEEISTFATYGIIAFISLTFFIILNSMEEIAKALNENFTYIILTDTEEIACNIYLEYNEYYLVFRNGVQRYISKSKVKEINKSTYYYTDKILI</sequence>
<keyword evidence="1" id="KW-0812">Transmembrane</keyword>
<dbReference type="AlphaFoldDB" id="A0A1S9N5X4"/>
<evidence type="ECO:0000313" key="3">
    <source>
        <dbReference type="Proteomes" id="UP000190959"/>
    </source>
</evidence>
<evidence type="ECO:0000313" key="2">
    <source>
        <dbReference type="EMBL" id="OOP72936.1"/>
    </source>
</evidence>
<protein>
    <submittedName>
        <fullName evidence="2">Uncharacterized protein</fullName>
    </submittedName>
</protein>
<gene>
    <name evidence="2" type="ORF">CBEIBR21_14120</name>
</gene>